<gene>
    <name evidence="1" type="ORF">BK761_12475</name>
</gene>
<evidence type="ECO:0008006" key="3">
    <source>
        <dbReference type="Google" id="ProtNLM"/>
    </source>
</evidence>
<proteinExistence type="predicted"/>
<reference evidence="1 2" key="1">
    <citation type="submission" date="2016-10" db="EMBL/GenBank/DDBJ databases">
        <title>Comparative genomics of Bacillus thuringiensis reveals a path to pathogens against multiple invertebrate hosts.</title>
        <authorList>
            <person name="Zheng J."/>
            <person name="Gao Q."/>
            <person name="Liu H."/>
            <person name="Peng D."/>
            <person name="Ruan L."/>
            <person name="Sun M."/>
        </authorList>
    </citation>
    <scope>NUCLEOTIDE SEQUENCE [LARGE SCALE GENOMIC DNA]</scope>
    <source>
        <strain evidence="1">BGSC 4M3</strain>
    </source>
</reference>
<sequence length="387" mass="45400">MSIFNLWQNNKKVFEEKNVEQILTFCGDGKLYDGNATSLEFRELLNNVPLRYLQKYSEDCLSSSFTNSGFVLQDLINQIGIRLGYKCEYGLYRGRKNQIGFDGIWNTKDGYQFLVEVKTTDTYRINLDTLATYRRKLIEQNRLIENKSSILIVVGRQDTGDLEAQIRGSKHAWDVRLISTDALIKLMTVRANLNDTKTFQQINEILRPLEYTRIDQLINIIFHTAEDLQLENDVNDEINSSQENDHPKSNKDEMNDLCIEKISKKLKVSLIKQGRCIYSSPDNNYHVVCIVSKSYKRKNLLRYWYAFRTAQKEFLEETEQSYIAFGCGSDESILLIPYSIFESYLNFFSKTEKGNRYYWHVEAYQKNNTFEIRRNDDINAEVTKYLI</sequence>
<protein>
    <recommendedName>
        <fullName evidence="3">Restriction endonuclease</fullName>
    </recommendedName>
</protein>
<evidence type="ECO:0000313" key="2">
    <source>
        <dbReference type="Proteomes" id="UP000195217"/>
    </source>
</evidence>
<dbReference type="Proteomes" id="UP000195217">
    <property type="component" value="Unassembled WGS sequence"/>
</dbReference>
<dbReference type="RefSeq" id="WP_000021771.1">
    <property type="nucleotide sequence ID" value="NZ_NFEA01000033.1"/>
</dbReference>
<organism evidence="1 2">
    <name type="scientific">Bacillus thuringiensis subsp. darmstadiensis</name>
    <dbReference type="NCBI Taxonomy" id="132264"/>
    <lineage>
        <taxon>Bacteria</taxon>
        <taxon>Bacillati</taxon>
        <taxon>Bacillota</taxon>
        <taxon>Bacilli</taxon>
        <taxon>Bacillales</taxon>
        <taxon>Bacillaceae</taxon>
        <taxon>Bacillus</taxon>
        <taxon>Bacillus cereus group</taxon>
    </lineage>
</organism>
<name>A0A9X6G3Y9_BACUD</name>
<evidence type="ECO:0000313" key="1">
    <source>
        <dbReference type="EMBL" id="OTZ33782.1"/>
    </source>
</evidence>
<dbReference type="AlphaFoldDB" id="A0A9X6G3Y9"/>
<comment type="caution">
    <text evidence="1">The sequence shown here is derived from an EMBL/GenBank/DDBJ whole genome shotgun (WGS) entry which is preliminary data.</text>
</comment>
<dbReference type="EMBL" id="NFEA01000033">
    <property type="protein sequence ID" value="OTZ33782.1"/>
    <property type="molecule type" value="Genomic_DNA"/>
</dbReference>
<accession>A0A9X6G3Y9</accession>